<dbReference type="AlphaFoldDB" id="A0A0F9U9I7"/>
<dbReference type="EMBL" id="LAZR01000782">
    <property type="protein sequence ID" value="KKN57931.1"/>
    <property type="molecule type" value="Genomic_DNA"/>
</dbReference>
<proteinExistence type="predicted"/>
<protein>
    <recommendedName>
        <fullName evidence="2">Type II secretion system protein GspG C-terminal domain-containing protein</fullName>
    </recommendedName>
</protein>
<gene>
    <name evidence="1" type="ORF">LCGC14_0557140</name>
</gene>
<evidence type="ECO:0000313" key="1">
    <source>
        <dbReference type="EMBL" id="KKN57931.1"/>
    </source>
</evidence>
<comment type="caution">
    <text evidence="1">The sequence shown here is derived from an EMBL/GenBank/DDBJ whole genome shotgun (WGS) entry which is preliminary data.</text>
</comment>
<sequence>MTNLIEKALLLGFGIFLLSILTSLLIPLFGEVNEFNKNAKRDLEFNIAFIDEIDQAILYVINNPEDIILKNVEYPRNFNITFLDSFIIFDFLIENNVINKILMYNTSFYNCKFQDFPPQTYLLNIKSQYSYIVINFSEII</sequence>
<reference evidence="1" key="1">
    <citation type="journal article" date="2015" name="Nature">
        <title>Complex archaea that bridge the gap between prokaryotes and eukaryotes.</title>
        <authorList>
            <person name="Spang A."/>
            <person name="Saw J.H."/>
            <person name="Jorgensen S.L."/>
            <person name="Zaremba-Niedzwiedzka K."/>
            <person name="Martijn J."/>
            <person name="Lind A.E."/>
            <person name="van Eijk R."/>
            <person name="Schleper C."/>
            <person name="Guy L."/>
            <person name="Ettema T.J."/>
        </authorList>
    </citation>
    <scope>NUCLEOTIDE SEQUENCE</scope>
</reference>
<evidence type="ECO:0008006" key="2">
    <source>
        <dbReference type="Google" id="ProtNLM"/>
    </source>
</evidence>
<organism evidence="1">
    <name type="scientific">marine sediment metagenome</name>
    <dbReference type="NCBI Taxonomy" id="412755"/>
    <lineage>
        <taxon>unclassified sequences</taxon>
        <taxon>metagenomes</taxon>
        <taxon>ecological metagenomes</taxon>
    </lineage>
</organism>
<name>A0A0F9U9I7_9ZZZZ</name>
<accession>A0A0F9U9I7</accession>